<evidence type="ECO:0000256" key="3">
    <source>
        <dbReference type="ARBA" id="ARBA00022490"/>
    </source>
</evidence>
<dbReference type="Proteomes" id="UP001258017">
    <property type="component" value="Unassembled WGS sequence"/>
</dbReference>
<evidence type="ECO:0000256" key="4">
    <source>
        <dbReference type="ARBA" id="ARBA00022790"/>
    </source>
</evidence>
<evidence type="ECO:0000313" key="8">
    <source>
        <dbReference type="Proteomes" id="UP001258017"/>
    </source>
</evidence>
<keyword evidence="4" id="KW-0736">Signalosome</keyword>
<protein>
    <recommendedName>
        <fullName evidence="6">CSN8/PSMD8/EIF3K domain-containing protein</fullName>
    </recommendedName>
</protein>
<proteinExistence type="predicted"/>
<dbReference type="GO" id="GO:0005737">
    <property type="term" value="C:cytoplasm"/>
    <property type="evidence" value="ECO:0007669"/>
    <property type="project" value="UniProtKB-SubCell"/>
</dbReference>
<reference evidence="7" key="2">
    <citation type="journal article" date="2023" name="Commun. Biol.">
        <title>Intrasexual cuticular hydrocarbon dimorphism in a wasp sheds light on hydrocarbon biosynthesis genes in Hymenoptera.</title>
        <authorList>
            <person name="Moris V.C."/>
            <person name="Podsiadlowski L."/>
            <person name="Martin S."/>
            <person name="Oeyen J.P."/>
            <person name="Donath A."/>
            <person name="Petersen M."/>
            <person name="Wilbrandt J."/>
            <person name="Misof B."/>
            <person name="Liedtke D."/>
            <person name="Thamm M."/>
            <person name="Scheiner R."/>
            <person name="Schmitt T."/>
            <person name="Niehuis O."/>
        </authorList>
    </citation>
    <scope>NUCLEOTIDE SEQUENCE</scope>
    <source>
        <strain evidence="7">GBR_01_08_01A</strain>
    </source>
</reference>
<gene>
    <name evidence="7" type="ORF">KPH14_004562</name>
</gene>
<evidence type="ECO:0000313" key="7">
    <source>
        <dbReference type="EMBL" id="KAK2582210.1"/>
    </source>
</evidence>
<evidence type="ECO:0000256" key="5">
    <source>
        <dbReference type="ARBA" id="ARBA00023242"/>
    </source>
</evidence>
<comment type="subcellular location">
    <subcellularLocation>
        <location evidence="2">Cytoplasm</location>
    </subcellularLocation>
    <subcellularLocation>
        <location evidence="1">Nucleus</location>
    </subcellularLocation>
</comment>
<evidence type="ECO:0000256" key="2">
    <source>
        <dbReference type="ARBA" id="ARBA00004496"/>
    </source>
</evidence>
<dbReference type="GO" id="GO:0010387">
    <property type="term" value="P:COP9 signalosome assembly"/>
    <property type="evidence" value="ECO:0007669"/>
    <property type="project" value="InterPro"/>
</dbReference>
<organism evidence="7 8">
    <name type="scientific">Odynerus spinipes</name>
    <dbReference type="NCBI Taxonomy" id="1348599"/>
    <lineage>
        <taxon>Eukaryota</taxon>
        <taxon>Metazoa</taxon>
        <taxon>Ecdysozoa</taxon>
        <taxon>Arthropoda</taxon>
        <taxon>Hexapoda</taxon>
        <taxon>Insecta</taxon>
        <taxon>Pterygota</taxon>
        <taxon>Neoptera</taxon>
        <taxon>Endopterygota</taxon>
        <taxon>Hymenoptera</taxon>
        <taxon>Apocrita</taxon>
        <taxon>Aculeata</taxon>
        <taxon>Vespoidea</taxon>
        <taxon>Vespidae</taxon>
        <taxon>Eumeninae</taxon>
        <taxon>Odynerus</taxon>
    </lineage>
</organism>
<feature type="domain" description="CSN8/PSMD8/EIF3K" evidence="6">
    <location>
        <begin position="26"/>
        <end position="152"/>
    </location>
</feature>
<evidence type="ECO:0000256" key="1">
    <source>
        <dbReference type="ARBA" id="ARBA00004123"/>
    </source>
</evidence>
<sequence>MVLNEVGKFLIELERAELEAPAGVASAQTYAQLLATYLYQHDLCNAKYLWKRIPSNLKEANPELGRIWAVGRHMWQRDWPAVHVALNAEWSEDVSGIMTALKDSVRERAMTLISKAYSSINLTVLAAMTGLSPEEARQTSLERGWSMDGPMVQPVKIDKDQSTFANEVCLTEDQLNKLTQFVSFLEN</sequence>
<dbReference type="Pfam" id="PF10075">
    <property type="entry name" value="CSN8_PSD8_EIF3K"/>
    <property type="match status" value="1"/>
</dbReference>
<reference evidence="7" key="1">
    <citation type="submission" date="2021-08" db="EMBL/GenBank/DDBJ databases">
        <authorList>
            <person name="Misof B."/>
            <person name="Oliver O."/>
            <person name="Podsiadlowski L."/>
            <person name="Donath A."/>
            <person name="Peters R."/>
            <person name="Mayer C."/>
            <person name="Rust J."/>
            <person name="Gunkel S."/>
            <person name="Lesny P."/>
            <person name="Martin S."/>
            <person name="Oeyen J.P."/>
            <person name="Petersen M."/>
            <person name="Panagiotis P."/>
            <person name="Wilbrandt J."/>
            <person name="Tanja T."/>
        </authorList>
    </citation>
    <scope>NUCLEOTIDE SEQUENCE</scope>
    <source>
        <strain evidence="7">GBR_01_08_01A</strain>
        <tissue evidence="7">Thorax + abdomen</tissue>
    </source>
</reference>
<keyword evidence="8" id="KW-1185">Reference proteome</keyword>
<keyword evidence="3" id="KW-0963">Cytoplasm</keyword>
<dbReference type="PANTHER" id="PTHR13339">
    <property type="entry name" value="COP9 SIGNALOSOME COMPLEX SUBUNIT 8"/>
    <property type="match status" value="1"/>
</dbReference>
<dbReference type="GO" id="GO:0000338">
    <property type="term" value="P:protein deneddylation"/>
    <property type="evidence" value="ECO:0007669"/>
    <property type="project" value="InterPro"/>
</dbReference>
<accession>A0AAD9RLZ1</accession>
<name>A0AAD9RLZ1_9HYME</name>
<dbReference type="InterPro" id="IPR033205">
    <property type="entry name" value="COP9_CSN8"/>
</dbReference>
<evidence type="ECO:0000259" key="6">
    <source>
        <dbReference type="Pfam" id="PF10075"/>
    </source>
</evidence>
<dbReference type="GO" id="GO:0008180">
    <property type="term" value="C:COP9 signalosome"/>
    <property type="evidence" value="ECO:0007669"/>
    <property type="project" value="UniProtKB-KW"/>
</dbReference>
<dbReference type="EMBL" id="JAIFRP010000031">
    <property type="protein sequence ID" value="KAK2582210.1"/>
    <property type="molecule type" value="Genomic_DNA"/>
</dbReference>
<keyword evidence="5" id="KW-0539">Nucleus</keyword>
<dbReference type="InterPro" id="IPR033464">
    <property type="entry name" value="CSN8_PSD8_EIF3K"/>
</dbReference>
<comment type="caution">
    <text evidence="7">The sequence shown here is derived from an EMBL/GenBank/DDBJ whole genome shotgun (WGS) entry which is preliminary data.</text>
</comment>
<dbReference type="PANTHER" id="PTHR13339:SF0">
    <property type="entry name" value="COP9 SIGNALOSOME COMPLEX SUBUNIT 8"/>
    <property type="match status" value="1"/>
</dbReference>
<dbReference type="Gene3D" id="1.25.40.990">
    <property type="match status" value="1"/>
</dbReference>
<dbReference type="AlphaFoldDB" id="A0AAD9RLZ1"/>